<gene>
    <name evidence="1" type="ORF">Daura_24960</name>
</gene>
<dbReference type="EMBL" id="CP073767">
    <property type="protein sequence ID" value="UWZ59744.1"/>
    <property type="molecule type" value="Genomic_DNA"/>
</dbReference>
<dbReference type="GO" id="GO:0030245">
    <property type="term" value="P:cellulose catabolic process"/>
    <property type="evidence" value="ECO:0007669"/>
    <property type="project" value="InterPro"/>
</dbReference>
<evidence type="ECO:0000313" key="1">
    <source>
        <dbReference type="EMBL" id="UWZ59744.1"/>
    </source>
</evidence>
<dbReference type="SUPFAM" id="SSF51989">
    <property type="entry name" value="Glycosyl hydrolases family 6, cellulases"/>
    <property type="match status" value="1"/>
</dbReference>
<accession>A0A9Q9IP33</accession>
<organism evidence="1 2">
    <name type="scientific">Dactylosporangium aurantiacum</name>
    <dbReference type="NCBI Taxonomy" id="35754"/>
    <lineage>
        <taxon>Bacteria</taxon>
        <taxon>Bacillati</taxon>
        <taxon>Actinomycetota</taxon>
        <taxon>Actinomycetes</taxon>
        <taxon>Micromonosporales</taxon>
        <taxon>Micromonosporaceae</taxon>
        <taxon>Dactylosporangium</taxon>
    </lineage>
</organism>
<proteinExistence type="predicted"/>
<dbReference type="InterPro" id="IPR036434">
    <property type="entry name" value="Beta_cellobiohydrolase_sf"/>
</dbReference>
<keyword evidence="1" id="KW-0378">Hydrolase</keyword>
<dbReference type="Pfam" id="PF01341">
    <property type="entry name" value="Glyco_hydro_6"/>
    <property type="match status" value="1"/>
</dbReference>
<dbReference type="InterPro" id="IPR016288">
    <property type="entry name" value="Beta_cellobiohydrolase"/>
</dbReference>
<dbReference type="KEGG" id="daur:Daura_24960"/>
<reference evidence="1" key="1">
    <citation type="submission" date="2021-04" db="EMBL/GenBank/DDBJ databases">
        <title>Dactylosporangium aurantiacum NRRL B-8018 full assembly.</title>
        <authorList>
            <person name="Hartkoorn R.C."/>
            <person name="Beaudoing E."/>
            <person name="Hot D."/>
        </authorList>
    </citation>
    <scope>NUCLEOTIDE SEQUENCE</scope>
    <source>
        <strain evidence="1">NRRL B-8018</strain>
    </source>
</reference>
<dbReference type="AlphaFoldDB" id="A0A9Q9IP33"/>
<dbReference type="RefSeq" id="WP_156089947.1">
    <property type="nucleotide sequence ID" value="NZ_JBIAZK010000038.1"/>
</dbReference>
<dbReference type="Gene3D" id="3.20.20.40">
    <property type="entry name" value="1, 4-beta cellobiohydrolase"/>
    <property type="match status" value="1"/>
</dbReference>
<dbReference type="GO" id="GO:0004553">
    <property type="term" value="F:hydrolase activity, hydrolyzing O-glycosyl compounds"/>
    <property type="evidence" value="ECO:0007669"/>
    <property type="project" value="InterPro"/>
</dbReference>
<keyword evidence="2" id="KW-1185">Reference proteome</keyword>
<evidence type="ECO:0000313" key="2">
    <source>
        <dbReference type="Proteomes" id="UP001058003"/>
    </source>
</evidence>
<dbReference type="Proteomes" id="UP001058003">
    <property type="component" value="Chromosome"/>
</dbReference>
<protein>
    <submittedName>
        <fullName evidence="1">Glycoside hydrolase family 6 protein</fullName>
    </submittedName>
</protein>
<sequence>MRAHLDAALAQGTGYVQLVLNDLPGRDCERAYSTGDFALGELTRYRAEFVDPCTEAATSGVYVRALRYAPDRLRPPVAVGGLEHGRRRAVLRAGAADPAGR</sequence>
<name>A0A9Q9IP33_9ACTN</name>